<name>A0A6H2BUK8_DOLFA</name>
<evidence type="ECO:0000313" key="1">
    <source>
        <dbReference type="EMBL" id="QJB42853.1"/>
    </source>
</evidence>
<dbReference type="AlphaFoldDB" id="A0A6H2BUK8"/>
<accession>A0A6H2BUK8</accession>
<dbReference type="Proteomes" id="UP000502433">
    <property type="component" value="Chromosome"/>
</dbReference>
<sequence>MFTYLYYVAKSVERGENPDIVTYLVQRAKLFGLVKAIRKRHRETQQIREQIWGAVPLI</sequence>
<proteinExistence type="predicted"/>
<reference evidence="1 2" key="1">
    <citation type="submission" date="2020-04" db="EMBL/GenBank/DDBJ databases">
        <title>Genome-Wide Identification of 5-Methylcytosine Sites in Bacterial Genomes By High-Throughput Sequencing of MspJI Restriction Fragments.</title>
        <authorList>
            <person name="Wu V."/>
        </authorList>
    </citation>
    <scope>NUCLEOTIDE SEQUENCE [LARGE SCALE GENOMIC DNA]</scope>
    <source>
        <strain evidence="1 2">CCAP 1403/13f</strain>
    </source>
</reference>
<organism evidence="1 2">
    <name type="scientific">Dolichospermum flos-aquae CCAP 1403/13F</name>
    <dbReference type="NCBI Taxonomy" id="315271"/>
    <lineage>
        <taxon>Bacteria</taxon>
        <taxon>Bacillati</taxon>
        <taxon>Cyanobacteriota</taxon>
        <taxon>Cyanophyceae</taxon>
        <taxon>Nostocales</taxon>
        <taxon>Aphanizomenonaceae</taxon>
        <taxon>Dolichospermum</taxon>
    </lineage>
</organism>
<gene>
    <name evidence="1" type="ORF">HGD76_15965</name>
</gene>
<reference evidence="1 2" key="2">
    <citation type="submission" date="2020-04" db="EMBL/GenBank/DDBJ databases">
        <authorList>
            <person name="Fomenkov A."/>
            <person name="Anton B.P."/>
            <person name="Roberts R.J."/>
        </authorList>
    </citation>
    <scope>NUCLEOTIDE SEQUENCE [LARGE SCALE GENOMIC DNA]</scope>
    <source>
        <strain evidence="1 2">CCAP 1403/13f</strain>
    </source>
</reference>
<dbReference type="KEGG" id="dfs:HGD76_15965"/>
<dbReference type="RefSeq" id="WP_168204346.1">
    <property type="nucleotide sequence ID" value="NZ_CP051206.1"/>
</dbReference>
<dbReference type="EMBL" id="CP051206">
    <property type="protein sequence ID" value="QJB42853.1"/>
    <property type="molecule type" value="Genomic_DNA"/>
</dbReference>
<evidence type="ECO:0000313" key="2">
    <source>
        <dbReference type="Proteomes" id="UP000502433"/>
    </source>
</evidence>
<protein>
    <submittedName>
        <fullName evidence="1">Uncharacterized protein</fullName>
    </submittedName>
</protein>